<evidence type="ECO:0000313" key="6">
    <source>
        <dbReference type="Proteomes" id="UP001189624"/>
    </source>
</evidence>
<dbReference type="Proteomes" id="UP001189624">
    <property type="component" value="Chromosome 1"/>
</dbReference>
<dbReference type="InterPro" id="IPR024336">
    <property type="entry name" value="tRNA_splic_suSen54_N"/>
</dbReference>
<feature type="region of interest" description="Disordered" evidence="3">
    <location>
        <begin position="1"/>
        <end position="34"/>
    </location>
</feature>
<sequence>MEDKTWGCSSSEDSDDEVYLQNASDEEELGFSSGSMPKLQFRSVKSKSCWNEEMGMGEVIEKNGKLWITTGIVRSGKIYSSIEETVYLTELGALDLLENSGRRISLTEMYEKVAGGKSGCCWELFEVYRHLKSLGYIIVRHGVLWSLKSIKSSHRPAALEITEKSNGLADMGSKSELAMDKLFSDLQINELMPDFDVYLPNSRFRKSSPGDPSFLLYLSRGHPPCKVEIEALEKQCGGIPLKICQVTEGRVSFFSYDKVELPVLP</sequence>
<gene>
    <name evidence="5" type="ORF">AYBTSS11_LOCUS3496</name>
</gene>
<name>A0AA86RUW6_9FABA</name>
<dbReference type="Gramene" id="rna-AYBTSS11_LOCUS3496">
    <property type="protein sequence ID" value="CAJ1912782.1"/>
    <property type="gene ID" value="gene-AYBTSS11_LOCUS3496"/>
</dbReference>
<dbReference type="Pfam" id="PF12928">
    <property type="entry name" value="tRNA_int_end_N2"/>
    <property type="match status" value="1"/>
</dbReference>
<proteinExistence type="inferred from homology"/>
<dbReference type="InterPro" id="IPR024337">
    <property type="entry name" value="tRNA_splic_suSen54"/>
</dbReference>
<dbReference type="PANTHER" id="PTHR21027">
    <property type="entry name" value="TRNA-SPLICING ENDONUCLEASE SUBUNIT SEN54"/>
    <property type="match status" value="1"/>
</dbReference>
<dbReference type="AlphaFoldDB" id="A0AA86RUW6"/>
<keyword evidence="6" id="KW-1185">Reference proteome</keyword>
<evidence type="ECO:0000256" key="3">
    <source>
        <dbReference type="SAM" id="MobiDB-lite"/>
    </source>
</evidence>
<protein>
    <recommendedName>
        <fullName evidence="4">tRNA-splicing endonuclease subunit Sen54 N-terminal domain-containing protein</fullName>
    </recommendedName>
</protein>
<feature type="domain" description="tRNA-splicing endonuclease subunit Sen54 N-terminal" evidence="4">
    <location>
        <begin position="35"/>
        <end position="96"/>
    </location>
</feature>
<accession>A0AA86RUW6</accession>
<dbReference type="GO" id="GO:0000379">
    <property type="term" value="P:tRNA-type intron splice site recognition and cleavage"/>
    <property type="evidence" value="ECO:0007669"/>
    <property type="project" value="TreeGrafter"/>
</dbReference>
<comment type="similarity">
    <text evidence="1">Belongs to the SEN54 family.</text>
</comment>
<keyword evidence="2" id="KW-0819">tRNA processing</keyword>
<dbReference type="EMBL" id="OY731398">
    <property type="protein sequence ID" value="CAJ1912782.1"/>
    <property type="molecule type" value="Genomic_DNA"/>
</dbReference>
<evidence type="ECO:0000313" key="5">
    <source>
        <dbReference type="EMBL" id="CAJ1912782.1"/>
    </source>
</evidence>
<feature type="compositionally biased region" description="Acidic residues" evidence="3">
    <location>
        <begin position="12"/>
        <end position="29"/>
    </location>
</feature>
<evidence type="ECO:0000256" key="2">
    <source>
        <dbReference type="ARBA" id="ARBA00022694"/>
    </source>
</evidence>
<evidence type="ECO:0000259" key="4">
    <source>
        <dbReference type="Pfam" id="PF12928"/>
    </source>
</evidence>
<dbReference type="GO" id="GO:0000214">
    <property type="term" value="C:tRNA-intron endonuclease complex"/>
    <property type="evidence" value="ECO:0007669"/>
    <property type="project" value="TreeGrafter"/>
</dbReference>
<evidence type="ECO:0000256" key="1">
    <source>
        <dbReference type="ARBA" id="ARBA00005736"/>
    </source>
</evidence>
<organism evidence="5 6">
    <name type="scientific">Sphenostylis stenocarpa</name>
    <dbReference type="NCBI Taxonomy" id="92480"/>
    <lineage>
        <taxon>Eukaryota</taxon>
        <taxon>Viridiplantae</taxon>
        <taxon>Streptophyta</taxon>
        <taxon>Embryophyta</taxon>
        <taxon>Tracheophyta</taxon>
        <taxon>Spermatophyta</taxon>
        <taxon>Magnoliopsida</taxon>
        <taxon>eudicotyledons</taxon>
        <taxon>Gunneridae</taxon>
        <taxon>Pentapetalae</taxon>
        <taxon>rosids</taxon>
        <taxon>fabids</taxon>
        <taxon>Fabales</taxon>
        <taxon>Fabaceae</taxon>
        <taxon>Papilionoideae</taxon>
        <taxon>50 kb inversion clade</taxon>
        <taxon>NPAAA clade</taxon>
        <taxon>indigoferoid/millettioid clade</taxon>
        <taxon>Phaseoleae</taxon>
        <taxon>Sphenostylis</taxon>
    </lineage>
</organism>
<dbReference type="PANTHER" id="PTHR21027:SF1">
    <property type="entry name" value="TRNA-SPLICING ENDONUCLEASE SUBUNIT SEN54"/>
    <property type="match status" value="1"/>
</dbReference>
<reference evidence="5" key="1">
    <citation type="submission" date="2023-10" db="EMBL/GenBank/DDBJ databases">
        <authorList>
            <person name="Domelevo Entfellner J.-B."/>
        </authorList>
    </citation>
    <scope>NUCLEOTIDE SEQUENCE</scope>
</reference>